<evidence type="ECO:0000313" key="2">
    <source>
        <dbReference type="EMBL" id="OOV79865.1"/>
    </source>
</evidence>
<name>A0A1T1GQT2_9GAMM</name>
<evidence type="ECO:0000313" key="3">
    <source>
        <dbReference type="Proteomes" id="UP000191160"/>
    </source>
</evidence>
<sequence>MTTHFNTRLASFQATQQSNLLSFLLSHLTGQAAQPNYAQYLALNKALQCGDPQMEKVLTWMMQNPKQHREYFEIALFKGVEQLPFPIPELEHFFKHVEQIPPWLEPEKIQQALEFTYRLGINNGFILRDLSLMVGYLFPGFNQPLMLTGALNKQAGTRLAETTKWWVDITEECGLERLHAGFTSTIYVRFIHALVRHQLQKGKDWDFATWGVPMNQFDLAMTNLAFSSVVLLGIRALGIFPSKQETESFLHFWRYVGWLMGIDEKWLIEKESDGWKLLYWMQFVHPQSDASSMALGASLSKEPFERQYKYLRPLQQKLAYRQHLELTQFFIGKKRMHKLGLKPQSAAWFAYYLLARNLVLYSGAKHVPSLNQKLQQKGRAIQKLGLALYQSKAKQLASMHQ</sequence>
<dbReference type="GO" id="GO:0016491">
    <property type="term" value="F:oxidoreductase activity"/>
    <property type="evidence" value="ECO:0007669"/>
    <property type="project" value="InterPro"/>
</dbReference>
<dbReference type="AlphaFoldDB" id="A0A1T1GQT2"/>
<dbReference type="RefSeq" id="WP_078191557.1">
    <property type="nucleotide sequence ID" value="NZ_JAMCOZ010000008.1"/>
</dbReference>
<reference evidence="2 3" key="1">
    <citation type="submission" date="2017-02" db="EMBL/GenBank/DDBJ databases">
        <title>Acinetobacter sp. ANC 4945, whole genome shotgun sequencing project.</title>
        <authorList>
            <person name="Radolfova-Krizova L."/>
            <person name="Al Atrouni A."/>
            <person name="Nemec A."/>
        </authorList>
    </citation>
    <scope>NUCLEOTIDE SEQUENCE [LARGE SCALE GENOMIC DNA]</scope>
    <source>
        <strain evidence="2 3">ANC 4945</strain>
    </source>
</reference>
<dbReference type="InterPro" id="IPR037473">
    <property type="entry name" value="Lcp-like"/>
</dbReference>
<accession>A0A1T1GQT2</accession>
<comment type="caution">
    <text evidence="2">The sequence shown here is derived from an EMBL/GenBank/DDBJ whole genome shotgun (WGS) entry which is preliminary data.</text>
</comment>
<dbReference type="PANTHER" id="PTHR37539">
    <property type="entry name" value="SECRETED PROTEIN-RELATED"/>
    <property type="match status" value="1"/>
</dbReference>
<proteinExistence type="predicted"/>
<evidence type="ECO:0000259" key="1">
    <source>
        <dbReference type="Pfam" id="PF09995"/>
    </source>
</evidence>
<gene>
    <name evidence="2" type="ORF">B1202_15265</name>
</gene>
<dbReference type="Pfam" id="PF09995">
    <property type="entry name" value="MPAB_Lcp_cat"/>
    <property type="match status" value="1"/>
</dbReference>
<dbReference type="Proteomes" id="UP000191160">
    <property type="component" value="Unassembled WGS sequence"/>
</dbReference>
<feature type="domain" description="ER-bound oxygenase mpaB/mpaB'/Rubber oxygenase catalytic" evidence="1">
    <location>
        <begin position="132"/>
        <end position="356"/>
    </location>
</feature>
<protein>
    <recommendedName>
        <fullName evidence="1">ER-bound oxygenase mpaB/mpaB'/Rubber oxygenase catalytic domain-containing protein</fullName>
    </recommendedName>
</protein>
<dbReference type="InterPro" id="IPR018713">
    <property type="entry name" value="MPAB/Lcp_cat_dom"/>
</dbReference>
<keyword evidence="3" id="KW-1185">Reference proteome</keyword>
<dbReference type="EMBL" id="MVKX01000012">
    <property type="protein sequence ID" value="OOV79865.1"/>
    <property type="molecule type" value="Genomic_DNA"/>
</dbReference>
<organism evidence="2 3">
    <name type="scientific">Acinetobacter amyesii</name>
    <dbReference type="NCBI Taxonomy" id="2942470"/>
    <lineage>
        <taxon>Bacteria</taxon>
        <taxon>Pseudomonadati</taxon>
        <taxon>Pseudomonadota</taxon>
        <taxon>Gammaproteobacteria</taxon>
        <taxon>Moraxellales</taxon>
        <taxon>Moraxellaceae</taxon>
        <taxon>Acinetobacter</taxon>
    </lineage>
</organism>
<dbReference type="PANTHER" id="PTHR37539:SF1">
    <property type="entry name" value="ER-BOUND OXYGENASE MPAB_MPAB'_RUBBER OXYGENASE CATALYTIC DOMAIN-CONTAINING PROTEIN"/>
    <property type="match status" value="1"/>
</dbReference>